<gene>
    <name evidence="5" type="ORF">J2X15_002967</name>
</gene>
<comment type="similarity">
    <text evidence="1">Belongs to the leucine-binding protein family.</text>
</comment>
<evidence type="ECO:0000256" key="2">
    <source>
        <dbReference type="ARBA" id="ARBA00022729"/>
    </source>
</evidence>
<feature type="signal peptide" evidence="3">
    <location>
        <begin position="1"/>
        <end position="27"/>
    </location>
</feature>
<name>A0ABU1ZQ37_9BURK</name>
<dbReference type="PANTHER" id="PTHR47151">
    <property type="entry name" value="LEU/ILE/VAL-BINDING ABC TRANSPORTER SUBUNIT"/>
    <property type="match status" value="1"/>
</dbReference>
<organism evidence="5 6">
    <name type="scientific">Rhodoferax saidenbachensis</name>
    <dbReference type="NCBI Taxonomy" id="1484693"/>
    <lineage>
        <taxon>Bacteria</taxon>
        <taxon>Pseudomonadati</taxon>
        <taxon>Pseudomonadota</taxon>
        <taxon>Betaproteobacteria</taxon>
        <taxon>Burkholderiales</taxon>
        <taxon>Comamonadaceae</taxon>
        <taxon>Rhodoferax</taxon>
    </lineage>
</organism>
<proteinExistence type="inferred from homology"/>
<dbReference type="SUPFAM" id="SSF53822">
    <property type="entry name" value="Periplasmic binding protein-like I"/>
    <property type="match status" value="1"/>
</dbReference>
<evidence type="ECO:0000256" key="1">
    <source>
        <dbReference type="ARBA" id="ARBA00010062"/>
    </source>
</evidence>
<evidence type="ECO:0000313" key="6">
    <source>
        <dbReference type="Proteomes" id="UP001268089"/>
    </source>
</evidence>
<sequence>MQLNLSRRSAVRLLALSAVLTSALLQGCDSTPSVIKIGVAQPLTGNLAALGQDLLNGVNMAVEEINKEGYKVKGKSVTFEVVAVDDRANADTGKEVAQQLVDAGVVAVIGHLNSGVSIAAAPIYAAKSIAELCICTNPKFTQLGFDTTFRLVGNDNLQAKAIGSYSASQFRGTKVALLDDGTPYGKDLAAGAGVQLKAAKKEIVLQQSFDDKTTKFEETAAKIKSAGVEIVVSTLNDFQVLALLEALKAISYTDIKVLGGDTIKTTLMLKGTGIVSGLYATSPSLEAREFTAGGAFLDKYRAKYKIEPAYAGHYTYDAMYVLASAIRRAESAKPKDIVAALRKIDGYAPVTGSMKWDAQGEQRYGVIGVYSAGGGLWESQMRSDSW</sequence>
<dbReference type="CDD" id="cd06342">
    <property type="entry name" value="PBP1_ABC_LIVBP-like"/>
    <property type="match status" value="1"/>
</dbReference>
<evidence type="ECO:0000313" key="5">
    <source>
        <dbReference type="EMBL" id="MDR7307663.1"/>
    </source>
</evidence>
<accession>A0ABU1ZQ37</accession>
<keyword evidence="2 3" id="KW-0732">Signal</keyword>
<dbReference type="RefSeq" id="WP_310344091.1">
    <property type="nucleotide sequence ID" value="NZ_JAVDXO010000007.1"/>
</dbReference>
<dbReference type="Gene3D" id="3.40.50.2300">
    <property type="match status" value="2"/>
</dbReference>
<comment type="caution">
    <text evidence="5">The sequence shown here is derived from an EMBL/GenBank/DDBJ whole genome shotgun (WGS) entry which is preliminary data.</text>
</comment>
<evidence type="ECO:0000256" key="3">
    <source>
        <dbReference type="SAM" id="SignalP"/>
    </source>
</evidence>
<feature type="chain" id="PRO_5046432340" evidence="3">
    <location>
        <begin position="28"/>
        <end position="386"/>
    </location>
</feature>
<dbReference type="PROSITE" id="PS51257">
    <property type="entry name" value="PROKAR_LIPOPROTEIN"/>
    <property type="match status" value="1"/>
</dbReference>
<dbReference type="EMBL" id="JAVDXO010000007">
    <property type="protein sequence ID" value="MDR7307663.1"/>
    <property type="molecule type" value="Genomic_DNA"/>
</dbReference>
<dbReference type="InterPro" id="IPR028082">
    <property type="entry name" value="Peripla_BP_I"/>
</dbReference>
<keyword evidence="6" id="KW-1185">Reference proteome</keyword>
<dbReference type="InterPro" id="IPR028081">
    <property type="entry name" value="Leu-bd"/>
</dbReference>
<dbReference type="Pfam" id="PF13458">
    <property type="entry name" value="Peripla_BP_6"/>
    <property type="match status" value="1"/>
</dbReference>
<protein>
    <submittedName>
        <fullName evidence="5">Branched-chain amino acid transport system substrate-binding protein</fullName>
    </submittedName>
</protein>
<feature type="domain" description="Leucine-binding protein" evidence="4">
    <location>
        <begin position="35"/>
        <end position="361"/>
    </location>
</feature>
<evidence type="ECO:0000259" key="4">
    <source>
        <dbReference type="Pfam" id="PF13458"/>
    </source>
</evidence>
<reference evidence="5 6" key="1">
    <citation type="submission" date="2023-07" db="EMBL/GenBank/DDBJ databases">
        <title>Sorghum-associated microbial communities from plants grown in Nebraska, USA.</title>
        <authorList>
            <person name="Schachtman D."/>
        </authorList>
    </citation>
    <scope>NUCLEOTIDE SEQUENCE [LARGE SCALE GENOMIC DNA]</scope>
    <source>
        <strain evidence="5 6">BE308</strain>
    </source>
</reference>
<dbReference type="PANTHER" id="PTHR47151:SF2">
    <property type="entry name" value="AMINO ACID BINDING PROTEIN"/>
    <property type="match status" value="1"/>
</dbReference>
<dbReference type="Proteomes" id="UP001268089">
    <property type="component" value="Unassembled WGS sequence"/>
</dbReference>